<dbReference type="GO" id="GO:0000785">
    <property type="term" value="C:chromatin"/>
    <property type="evidence" value="ECO:0007669"/>
    <property type="project" value="UniProtKB-ARBA"/>
</dbReference>
<feature type="site" description="Histone H3K4me3 binding" evidence="8">
    <location>
        <position position="214"/>
    </location>
</feature>
<feature type="binding site" evidence="9">
    <location>
        <position position="210"/>
    </location>
    <ligand>
        <name>Zn(2+)</name>
        <dbReference type="ChEBI" id="CHEBI:29105"/>
        <label>2</label>
    </ligand>
</feature>
<feature type="site" description="Histone H3K4me3 binding" evidence="8">
    <location>
        <position position="191"/>
    </location>
</feature>
<feature type="binding site" evidence="9">
    <location>
        <position position="236"/>
    </location>
    <ligand>
        <name>Zn(2+)</name>
        <dbReference type="ChEBI" id="CHEBI:29105"/>
        <label>2</label>
    </ligand>
</feature>
<feature type="binding site" evidence="9">
    <location>
        <position position="194"/>
    </location>
    <ligand>
        <name>Zn(2+)</name>
        <dbReference type="ChEBI" id="CHEBI:29105"/>
        <label>1</label>
    </ligand>
</feature>
<keyword evidence="7" id="KW-0539">Nucleus</keyword>
<dbReference type="Gene3D" id="3.30.40.10">
    <property type="entry name" value="Zinc/RING finger domain, C3HC4 (zinc finger)"/>
    <property type="match status" value="1"/>
</dbReference>
<feature type="binding site" evidence="9">
    <location>
        <position position="233"/>
    </location>
    <ligand>
        <name>Zn(2+)</name>
        <dbReference type="ChEBI" id="CHEBI:29105"/>
        <label>2</label>
    </ligand>
</feature>
<reference evidence="13 14" key="1">
    <citation type="journal article" date="2015" name="Fungal Genet. Biol.">
        <title>Evolution of novel wood decay mechanisms in Agaricales revealed by the genome sequences of Fistulina hepatica and Cylindrobasidium torrendii.</title>
        <authorList>
            <person name="Floudas D."/>
            <person name="Held B.W."/>
            <person name="Riley R."/>
            <person name="Nagy L.G."/>
            <person name="Koehler G."/>
            <person name="Ransdell A.S."/>
            <person name="Younus H."/>
            <person name="Chow J."/>
            <person name="Chiniquy J."/>
            <person name="Lipzen A."/>
            <person name="Tritt A."/>
            <person name="Sun H."/>
            <person name="Haridas S."/>
            <person name="LaButti K."/>
            <person name="Ohm R.A."/>
            <person name="Kues U."/>
            <person name="Blanchette R.A."/>
            <person name="Grigoriev I.V."/>
            <person name="Minto R.E."/>
            <person name="Hibbett D.S."/>
        </authorList>
    </citation>
    <scope>NUCLEOTIDE SEQUENCE [LARGE SCALE GENOMIC DNA]</scope>
    <source>
        <strain evidence="13 14">FP15055 ss-10</strain>
    </source>
</reference>
<feature type="site" description="Histone H3K4me3 binding" evidence="8">
    <location>
        <position position="202"/>
    </location>
</feature>
<dbReference type="GO" id="GO:0005634">
    <property type="term" value="C:nucleus"/>
    <property type="evidence" value="ECO:0007669"/>
    <property type="project" value="UniProtKB-SubCell"/>
</dbReference>
<dbReference type="Proteomes" id="UP000054007">
    <property type="component" value="Unassembled WGS sequence"/>
</dbReference>
<evidence type="ECO:0000256" key="4">
    <source>
        <dbReference type="ARBA" id="ARBA00022771"/>
    </source>
</evidence>
<dbReference type="Pfam" id="PF23011">
    <property type="entry name" value="PHD-1st_NSD"/>
    <property type="match status" value="1"/>
</dbReference>
<dbReference type="InterPro" id="IPR059153">
    <property type="entry name" value="NSD_PHD-1st"/>
</dbReference>
<dbReference type="PROSITE" id="PS50016">
    <property type="entry name" value="ZF_PHD_2"/>
    <property type="match status" value="1"/>
</dbReference>
<dbReference type="SUPFAM" id="SSF57903">
    <property type="entry name" value="FYVE/PHD zinc finger"/>
    <property type="match status" value="1"/>
</dbReference>
<evidence type="ECO:0000256" key="1">
    <source>
        <dbReference type="ARBA" id="ARBA00004123"/>
    </source>
</evidence>
<dbReference type="PANTHER" id="PTHR10333:SF42">
    <property type="entry name" value="INHIBITOR OF GROWTH PROTEIN 5"/>
    <property type="match status" value="1"/>
</dbReference>
<dbReference type="InterPro" id="IPR019786">
    <property type="entry name" value="Zinc_finger_PHD-type_CS"/>
</dbReference>
<dbReference type="GO" id="GO:0006325">
    <property type="term" value="P:chromatin organization"/>
    <property type="evidence" value="ECO:0007669"/>
    <property type="project" value="UniProtKB-KW"/>
</dbReference>
<name>A0A0D7BIY2_9AGAR</name>
<dbReference type="CDD" id="cd15505">
    <property type="entry name" value="PHD_ING"/>
    <property type="match status" value="1"/>
</dbReference>
<keyword evidence="3 9" id="KW-0479">Metal-binding</keyword>
<evidence type="ECO:0000313" key="13">
    <source>
        <dbReference type="EMBL" id="KIY70049.1"/>
    </source>
</evidence>
<feature type="binding site" evidence="9">
    <location>
        <position position="205"/>
    </location>
    <ligand>
        <name>Zn(2+)</name>
        <dbReference type="ChEBI" id="CHEBI:29105"/>
        <label>2</label>
    </ligand>
</feature>
<comment type="subcellular location">
    <subcellularLocation>
        <location evidence="1">Nucleus</location>
    </subcellularLocation>
</comment>
<dbReference type="InterPro" id="IPR019787">
    <property type="entry name" value="Znf_PHD-finger"/>
</dbReference>
<dbReference type="OrthoDB" id="5411773at2759"/>
<evidence type="ECO:0000256" key="11">
    <source>
        <dbReference type="SAM" id="MobiDB-lite"/>
    </source>
</evidence>
<evidence type="ECO:0000256" key="3">
    <source>
        <dbReference type="ARBA" id="ARBA00022723"/>
    </source>
</evidence>
<keyword evidence="6" id="KW-0156">Chromatin regulator</keyword>
<comment type="similarity">
    <text evidence="2">Belongs to the ING family.</text>
</comment>
<feature type="domain" description="PHD-type" evidence="12">
    <location>
        <begin position="189"/>
        <end position="239"/>
    </location>
</feature>
<dbReference type="InterPro" id="IPR011011">
    <property type="entry name" value="Znf_FYVE_PHD"/>
</dbReference>
<gene>
    <name evidence="13" type="ORF">CYLTODRAFT_204356</name>
</gene>
<sequence>MLANLQSGLDSLRHTTRRRLQVITEASHHIRDTTLKVREDLKLYYDLRSGSNPSGYKGAPRTILPSIALGLEEAVRAGGDTVNLAYNIQEAIERQLSLIDHAIEQQEMELSNDNGINLPPVIPPVPIPKRPKQQRNFSPPPSFSVPVTPVMDEEPLPAAELSQPVAKAKAKVQPSIPILAVSADEEDKNNYCTCHQRSYGQMLACDGKDCRYKWFHLECIGMTRTPKTKRWYCEECKQRGGAITMTAPTRSGSKKKKPRDGYYG</sequence>
<dbReference type="InterPro" id="IPR028651">
    <property type="entry name" value="ING_fam"/>
</dbReference>
<keyword evidence="5 9" id="KW-0862">Zinc</keyword>
<keyword evidence="14" id="KW-1185">Reference proteome</keyword>
<evidence type="ECO:0000256" key="2">
    <source>
        <dbReference type="ARBA" id="ARBA00010210"/>
    </source>
</evidence>
<feature type="binding site" evidence="9">
    <location>
        <position position="192"/>
    </location>
    <ligand>
        <name>Zn(2+)</name>
        <dbReference type="ChEBI" id="CHEBI:29105"/>
        <label>1</label>
    </ligand>
</feature>
<proteinExistence type="inferred from homology"/>
<evidence type="ECO:0000256" key="8">
    <source>
        <dbReference type="PIRSR" id="PIRSR628651-50"/>
    </source>
</evidence>
<dbReference type="STRING" id="1314674.A0A0D7BIY2"/>
<protein>
    <recommendedName>
        <fullName evidence="12">PHD-type domain-containing protein</fullName>
    </recommendedName>
</protein>
<evidence type="ECO:0000256" key="7">
    <source>
        <dbReference type="ARBA" id="ARBA00023242"/>
    </source>
</evidence>
<dbReference type="InterPro" id="IPR001965">
    <property type="entry name" value="Znf_PHD"/>
</dbReference>
<feature type="site" description="Histone H3K4me3 binding" evidence="8">
    <location>
        <position position="206"/>
    </location>
</feature>
<evidence type="ECO:0000256" key="9">
    <source>
        <dbReference type="PIRSR" id="PIRSR628651-51"/>
    </source>
</evidence>
<evidence type="ECO:0000256" key="10">
    <source>
        <dbReference type="PROSITE-ProRule" id="PRU00146"/>
    </source>
</evidence>
<feature type="binding site" evidence="9">
    <location>
        <position position="219"/>
    </location>
    <ligand>
        <name>Zn(2+)</name>
        <dbReference type="ChEBI" id="CHEBI:29105"/>
        <label>1</label>
    </ligand>
</feature>
<keyword evidence="4 10" id="KW-0863">Zinc-finger</keyword>
<evidence type="ECO:0000256" key="6">
    <source>
        <dbReference type="ARBA" id="ARBA00022853"/>
    </source>
</evidence>
<dbReference type="SMART" id="SM00249">
    <property type="entry name" value="PHD"/>
    <property type="match status" value="1"/>
</dbReference>
<organism evidence="13 14">
    <name type="scientific">Cylindrobasidium torrendii FP15055 ss-10</name>
    <dbReference type="NCBI Taxonomy" id="1314674"/>
    <lineage>
        <taxon>Eukaryota</taxon>
        <taxon>Fungi</taxon>
        <taxon>Dikarya</taxon>
        <taxon>Basidiomycota</taxon>
        <taxon>Agaricomycotina</taxon>
        <taxon>Agaricomycetes</taxon>
        <taxon>Agaricomycetidae</taxon>
        <taxon>Agaricales</taxon>
        <taxon>Marasmiineae</taxon>
        <taxon>Physalacriaceae</taxon>
        <taxon>Cylindrobasidium</taxon>
    </lineage>
</organism>
<feature type="binding site" evidence="9">
    <location>
        <position position="216"/>
    </location>
    <ligand>
        <name>Zn(2+)</name>
        <dbReference type="ChEBI" id="CHEBI:29105"/>
        <label>1</label>
    </ligand>
</feature>
<dbReference type="EMBL" id="KN880474">
    <property type="protein sequence ID" value="KIY70049.1"/>
    <property type="molecule type" value="Genomic_DNA"/>
</dbReference>
<feature type="region of interest" description="Disordered" evidence="11">
    <location>
        <begin position="245"/>
        <end position="264"/>
    </location>
</feature>
<evidence type="ECO:0000256" key="5">
    <source>
        <dbReference type="ARBA" id="ARBA00022833"/>
    </source>
</evidence>
<dbReference type="InterPro" id="IPR013083">
    <property type="entry name" value="Znf_RING/FYVE/PHD"/>
</dbReference>
<accession>A0A0D7BIY2</accession>
<dbReference type="AlphaFoldDB" id="A0A0D7BIY2"/>
<dbReference type="PROSITE" id="PS01359">
    <property type="entry name" value="ZF_PHD_1"/>
    <property type="match status" value="1"/>
</dbReference>
<evidence type="ECO:0000259" key="12">
    <source>
        <dbReference type="PROSITE" id="PS50016"/>
    </source>
</evidence>
<dbReference type="PANTHER" id="PTHR10333">
    <property type="entry name" value="INHIBITOR OF GROWTH PROTEIN"/>
    <property type="match status" value="1"/>
</dbReference>
<dbReference type="GO" id="GO:0008270">
    <property type="term" value="F:zinc ion binding"/>
    <property type="evidence" value="ECO:0007669"/>
    <property type="project" value="UniProtKB-KW"/>
</dbReference>
<evidence type="ECO:0000313" key="14">
    <source>
        <dbReference type="Proteomes" id="UP000054007"/>
    </source>
</evidence>